<reference evidence="2 3" key="1">
    <citation type="journal article" date="2024" name="bioRxiv">
        <title>A reference genome for Trichogramma kaykai: A tiny desert-dwelling parasitoid wasp with competing sex-ratio distorters.</title>
        <authorList>
            <person name="Culotta J."/>
            <person name="Lindsey A.R."/>
        </authorList>
    </citation>
    <scope>NUCLEOTIDE SEQUENCE [LARGE SCALE GENOMIC DNA]</scope>
    <source>
        <strain evidence="2 3">KSX58</strain>
    </source>
</reference>
<sequence length="103" mass="11931">MERIMKTNTFTDTHVTPAHSGPVNAKSHSDSTAVRYIILAYVHLHDATHRRRVQSRRMETRSRACKSALRNFDLSLEDERRERERKTRRSSNSNSSRAGLDHA</sequence>
<protein>
    <submittedName>
        <fullName evidence="2">Uncharacterized protein</fullName>
    </submittedName>
</protein>
<evidence type="ECO:0000256" key="1">
    <source>
        <dbReference type="SAM" id="MobiDB-lite"/>
    </source>
</evidence>
<dbReference type="Proteomes" id="UP001627154">
    <property type="component" value="Unassembled WGS sequence"/>
</dbReference>
<feature type="region of interest" description="Disordered" evidence="1">
    <location>
        <begin position="1"/>
        <end position="29"/>
    </location>
</feature>
<evidence type="ECO:0000313" key="2">
    <source>
        <dbReference type="EMBL" id="KAL3395859.1"/>
    </source>
</evidence>
<keyword evidence="3" id="KW-1185">Reference proteome</keyword>
<organism evidence="2 3">
    <name type="scientific">Trichogramma kaykai</name>
    <dbReference type="NCBI Taxonomy" id="54128"/>
    <lineage>
        <taxon>Eukaryota</taxon>
        <taxon>Metazoa</taxon>
        <taxon>Ecdysozoa</taxon>
        <taxon>Arthropoda</taxon>
        <taxon>Hexapoda</taxon>
        <taxon>Insecta</taxon>
        <taxon>Pterygota</taxon>
        <taxon>Neoptera</taxon>
        <taxon>Endopterygota</taxon>
        <taxon>Hymenoptera</taxon>
        <taxon>Apocrita</taxon>
        <taxon>Proctotrupomorpha</taxon>
        <taxon>Chalcidoidea</taxon>
        <taxon>Trichogrammatidae</taxon>
        <taxon>Trichogramma</taxon>
    </lineage>
</organism>
<name>A0ABD2WS87_9HYME</name>
<dbReference type="EMBL" id="JBJJXI010000077">
    <property type="protein sequence ID" value="KAL3395859.1"/>
    <property type="molecule type" value="Genomic_DNA"/>
</dbReference>
<accession>A0ABD2WS87</accession>
<gene>
    <name evidence="2" type="ORF">TKK_010168</name>
</gene>
<dbReference type="AlphaFoldDB" id="A0ABD2WS87"/>
<feature type="compositionally biased region" description="Polar residues" evidence="1">
    <location>
        <begin position="1"/>
        <end position="14"/>
    </location>
</feature>
<evidence type="ECO:0000313" key="3">
    <source>
        <dbReference type="Proteomes" id="UP001627154"/>
    </source>
</evidence>
<proteinExistence type="predicted"/>
<comment type="caution">
    <text evidence="2">The sequence shown here is derived from an EMBL/GenBank/DDBJ whole genome shotgun (WGS) entry which is preliminary data.</text>
</comment>
<feature type="region of interest" description="Disordered" evidence="1">
    <location>
        <begin position="72"/>
        <end position="103"/>
    </location>
</feature>